<dbReference type="Pfam" id="PF04403">
    <property type="entry name" value="PqiA"/>
    <property type="match status" value="1"/>
</dbReference>
<dbReference type="RefSeq" id="WP_349242322.1">
    <property type="nucleotide sequence ID" value="NZ_JAVTTO010000004.1"/>
</dbReference>
<proteinExistence type="predicted"/>
<comment type="caution">
    <text evidence="2">The sequence shown here is derived from an EMBL/GenBank/DDBJ whole genome shotgun (WGS) entry which is preliminary data.</text>
</comment>
<feature type="transmembrane region" description="Helical" evidence="1">
    <location>
        <begin position="297"/>
        <end position="324"/>
    </location>
</feature>
<keyword evidence="3" id="KW-1185">Reference proteome</keyword>
<keyword evidence="1" id="KW-0812">Transmembrane</keyword>
<protein>
    <submittedName>
        <fullName evidence="2">Paraquat-inducible protein A</fullName>
    </submittedName>
</protein>
<evidence type="ECO:0000313" key="3">
    <source>
        <dbReference type="Proteomes" id="UP001257277"/>
    </source>
</evidence>
<accession>A0ABU3LID3</accession>
<feature type="transmembrane region" description="Helical" evidence="1">
    <location>
        <begin position="344"/>
        <end position="361"/>
    </location>
</feature>
<organism evidence="2 3">
    <name type="scientific">Asprobacillus argus</name>
    <dbReference type="NCBI Taxonomy" id="3076534"/>
    <lineage>
        <taxon>Bacteria</taxon>
        <taxon>Pseudomonadati</taxon>
        <taxon>Bacteroidota</taxon>
        <taxon>Flavobacteriia</taxon>
        <taxon>Flavobacteriales</taxon>
        <taxon>Flavobacteriaceae</taxon>
        <taxon>Asprobacillus</taxon>
    </lineage>
</organism>
<evidence type="ECO:0000256" key="1">
    <source>
        <dbReference type="SAM" id="Phobius"/>
    </source>
</evidence>
<feature type="transmembrane region" description="Helical" evidence="1">
    <location>
        <begin position="388"/>
        <end position="407"/>
    </location>
</feature>
<gene>
    <name evidence="2" type="ORF">RQM59_11805</name>
</gene>
<feature type="transmembrane region" description="Helical" evidence="1">
    <location>
        <begin position="233"/>
        <end position="252"/>
    </location>
</feature>
<dbReference type="EMBL" id="JAVTTO010000004">
    <property type="protein sequence ID" value="MDT7833071.1"/>
    <property type="molecule type" value="Genomic_DNA"/>
</dbReference>
<dbReference type="InterPro" id="IPR007498">
    <property type="entry name" value="PqiA-like"/>
</dbReference>
<reference evidence="2 3" key="1">
    <citation type="submission" date="2023-09" db="EMBL/GenBank/DDBJ databases">
        <title>Novel taxa isolated from Blanes Bay.</title>
        <authorList>
            <person name="Rey-Velasco X."/>
            <person name="Lucena T."/>
        </authorList>
    </citation>
    <scope>NUCLEOTIDE SEQUENCE [LARGE SCALE GENOMIC DNA]</scope>
    <source>
        <strain evidence="2 3">S356</strain>
    </source>
</reference>
<sequence>MKSLRLIFLAVLLGTSAFFSYKIYEQEKLNQALTDDLIELSDIKYGLFNVDEWKSVFADVIATKMNDFNIENTDEEALKKEISAFLEKAIDGFQKRYTESSGGGISGFFKKSISSMTGIFDQVKKDIPLFTDQIYEFLTGDNSQVMLKQYLESQLDAYTKDTFLATDYTVMNHIIKKHEGTDKVDTTTIIEGKITENNASKDIYNYAILAMFVIAVLMLFFFKEKNNAEFMLFTFYALLLLGLGVFLPMIAIDARISELNFPFLGESIQFKDQVLFYKSKSIMEVVELMMAQNRMDLFFVGGLVFLFSILFPLSKLIASTIYTFSEQMKKNKIINFLVFKTGKWSMADVFVIAMFMAYLGFDGLITEQLNQLQTLTKSTAVLTTNNSGLLFGFYAFTGFVLFSLFLTQKIKKT</sequence>
<feature type="transmembrane region" description="Helical" evidence="1">
    <location>
        <begin position="203"/>
        <end position="221"/>
    </location>
</feature>
<keyword evidence="1" id="KW-0472">Membrane</keyword>
<evidence type="ECO:0000313" key="2">
    <source>
        <dbReference type="EMBL" id="MDT7833071.1"/>
    </source>
</evidence>
<keyword evidence="1" id="KW-1133">Transmembrane helix</keyword>
<name>A0ABU3LID3_9FLAO</name>
<dbReference type="Proteomes" id="UP001257277">
    <property type="component" value="Unassembled WGS sequence"/>
</dbReference>